<evidence type="ECO:0000256" key="5">
    <source>
        <dbReference type="ARBA" id="ARBA00022679"/>
    </source>
</evidence>
<feature type="transmembrane region" description="Helical" evidence="10">
    <location>
        <begin position="9"/>
        <end position="29"/>
    </location>
</feature>
<evidence type="ECO:0000256" key="2">
    <source>
        <dbReference type="ARBA" id="ARBA00004141"/>
    </source>
</evidence>
<dbReference type="EMBL" id="JADDIV010000001">
    <property type="protein sequence ID" value="MBE7366707.1"/>
    <property type="molecule type" value="Genomic_DNA"/>
</dbReference>
<dbReference type="Proteomes" id="UP000806285">
    <property type="component" value="Unassembled WGS sequence"/>
</dbReference>
<evidence type="ECO:0000259" key="12">
    <source>
        <dbReference type="PROSITE" id="PS50885"/>
    </source>
</evidence>
<evidence type="ECO:0000256" key="9">
    <source>
        <dbReference type="ARBA" id="ARBA00023012"/>
    </source>
</evidence>
<evidence type="ECO:0000259" key="11">
    <source>
        <dbReference type="PROSITE" id="PS50109"/>
    </source>
</evidence>
<gene>
    <name evidence="13" type="ORF">IM787_03915</name>
</gene>
<dbReference type="Pfam" id="PF08521">
    <property type="entry name" value="2CSK_N"/>
    <property type="match status" value="1"/>
</dbReference>
<dbReference type="PROSITE" id="PS50885">
    <property type="entry name" value="HAMP"/>
    <property type="match status" value="1"/>
</dbReference>
<dbReference type="PANTHER" id="PTHR45436">
    <property type="entry name" value="SENSOR HISTIDINE KINASE YKOH"/>
    <property type="match status" value="1"/>
</dbReference>
<feature type="domain" description="Histidine kinase" evidence="11">
    <location>
        <begin position="239"/>
        <end position="435"/>
    </location>
</feature>
<dbReference type="CDD" id="cd00082">
    <property type="entry name" value="HisKA"/>
    <property type="match status" value="1"/>
</dbReference>
<keyword evidence="10" id="KW-0472">Membrane</keyword>
<evidence type="ECO:0000256" key="8">
    <source>
        <dbReference type="ARBA" id="ARBA00022840"/>
    </source>
</evidence>
<dbReference type="Gene3D" id="3.30.565.10">
    <property type="entry name" value="Histidine kinase-like ATPase, C-terminal domain"/>
    <property type="match status" value="1"/>
</dbReference>
<evidence type="ECO:0000313" key="14">
    <source>
        <dbReference type="Proteomes" id="UP000806285"/>
    </source>
</evidence>
<reference evidence="13 14" key="1">
    <citation type="submission" date="2020-10" db="EMBL/GenBank/DDBJ databases">
        <title>Ramlibacter sp. HM2 16S ribosomal RNA gene Genome sequencing and assembly.</title>
        <authorList>
            <person name="Kang M."/>
        </authorList>
    </citation>
    <scope>NUCLEOTIDE SEQUENCE [LARGE SCALE GENOMIC DNA]</scope>
    <source>
        <strain evidence="13 14">HM2</strain>
    </source>
</reference>
<keyword evidence="14" id="KW-1185">Reference proteome</keyword>
<proteinExistence type="predicted"/>
<keyword evidence="10" id="KW-0812">Transmembrane</keyword>
<comment type="subcellular location">
    <subcellularLocation>
        <location evidence="2">Membrane</location>
        <topology evidence="2">Multi-pass membrane protein</topology>
    </subcellularLocation>
</comment>
<dbReference type="InterPro" id="IPR050428">
    <property type="entry name" value="TCS_sensor_his_kinase"/>
</dbReference>
<evidence type="ECO:0000313" key="13">
    <source>
        <dbReference type="EMBL" id="MBE7366707.1"/>
    </source>
</evidence>
<accession>A0ABR9S0Z4</accession>
<keyword evidence="6" id="KW-0547">Nucleotide-binding</keyword>
<dbReference type="InterPro" id="IPR003660">
    <property type="entry name" value="HAMP_dom"/>
</dbReference>
<dbReference type="InterPro" id="IPR036097">
    <property type="entry name" value="HisK_dim/P_sf"/>
</dbReference>
<dbReference type="InterPro" id="IPR003661">
    <property type="entry name" value="HisK_dim/P_dom"/>
</dbReference>
<dbReference type="RefSeq" id="WP_193675312.1">
    <property type="nucleotide sequence ID" value="NZ_JADDIV010000001.1"/>
</dbReference>
<dbReference type="EC" id="2.7.13.3" evidence="3"/>
<feature type="domain" description="HAMP" evidence="12">
    <location>
        <begin position="179"/>
        <end position="231"/>
    </location>
</feature>
<comment type="caution">
    <text evidence="13">The sequence shown here is derived from an EMBL/GenBank/DDBJ whole genome shotgun (WGS) entry which is preliminary data.</text>
</comment>
<keyword evidence="4" id="KW-0597">Phosphoprotein</keyword>
<keyword evidence="8" id="KW-0067">ATP-binding</keyword>
<keyword evidence="9" id="KW-0902">Two-component regulatory system</keyword>
<dbReference type="GO" id="GO:0016301">
    <property type="term" value="F:kinase activity"/>
    <property type="evidence" value="ECO:0007669"/>
    <property type="project" value="UniProtKB-KW"/>
</dbReference>
<comment type="catalytic activity">
    <reaction evidence="1">
        <text>ATP + protein L-histidine = ADP + protein N-phospho-L-histidine.</text>
        <dbReference type="EC" id="2.7.13.3"/>
    </reaction>
</comment>
<dbReference type="Gene3D" id="1.10.287.130">
    <property type="match status" value="1"/>
</dbReference>
<dbReference type="InterPro" id="IPR005467">
    <property type="entry name" value="His_kinase_dom"/>
</dbReference>
<keyword evidence="5" id="KW-0808">Transferase</keyword>
<dbReference type="SUPFAM" id="SSF55874">
    <property type="entry name" value="ATPase domain of HSP90 chaperone/DNA topoisomerase II/histidine kinase"/>
    <property type="match status" value="1"/>
</dbReference>
<evidence type="ECO:0000256" key="1">
    <source>
        <dbReference type="ARBA" id="ARBA00000085"/>
    </source>
</evidence>
<evidence type="ECO:0000256" key="4">
    <source>
        <dbReference type="ARBA" id="ARBA00022553"/>
    </source>
</evidence>
<dbReference type="SUPFAM" id="SSF47384">
    <property type="entry name" value="Homodimeric domain of signal transducing histidine kinase"/>
    <property type="match status" value="1"/>
</dbReference>
<evidence type="ECO:0000256" key="3">
    <source>
        <dbReference type="ARBA" id="ARBA00012438"/>
    </source>
</evidence>
<dbReference type="SMART" id="SM00388">
    <property type="entry name" value="HisKA"/>
    <property type="match status" value="1"/>
</dbReference>
<dbReference type="InterPro" id="IPR036890">
    <property type="entry name" value="HATPase_C_sf"/>
</dbReference>
<name>A0ABR9S0Z4_9BURK</name>
<keyword evidence="7 13" id="KW-0418">Kinase</keyword>
<evidence type="ECO:0000256" key="7">
    <source>
        <dbReference type="ARBA" id="ARBA00022777"/>
    </source>
</evidence>
<keyword evidence="10" id="KW-1133">Transmembrane helix</keyword>
<dbReference type="PANTHER" id="PTHR45436:SF14">
    <property type="entry name" value="SENSOR PROTEIN QSEC"/>
    <property type="match status" value="1"/>
</dbReference>
<dbReference type="Pfam" id="PF00512">
    <property type="entry name" value="HisKA"/>
    <property type="match status" value="1"/>
</dbReference>
<dbReference type="PROSITE" id="PS50109">
    <property type="entry name" value="HIS_KIN"/>
    <property type="match status" value="1"/>
</dbReference>
<evidence type="ECO:0000256" key="6">
    <source>
        <dbReference type="ARBA" id="ARBA00022741"/>
    </source>
</evidence>
<dbReference type="InterPro" id="IPR013727">
    <property type="entry name" value="2CSK_N"/>
</dbReference>
<evidence type="ECO:0000256" key="10">
    <source>
        <dbReference type="SAM" id="Phobius"/>
    </source>
</evidence>
<organism evidence="13 14">
    <name type="scientific">Ramlibacter pallidus</name>
    <dbReference type="NCBI Taxonomy" id="2780087"/>
    <lineage>
        <taxon>Bacteria</taxon>
        <taxon>Pseudomonadati</taxon>
        <taxon>Pseudomonadota</taxon>
        <taxon>Betaproteobacteria</taxon>
        <taxon>Burkholderiales</taxon>
        <taxon>Comamonadaceae</taxon>
        <taxon>Ramlibacter</taxon>
    </lineage>
</organism>
<sequence length="435" mass="46255">MTRSLTRDLTAWTLGALVLVWASFIAVGWKTGQHEADELTDGHLASTAALLVAYGTTGRFGAAGAGGAPPGTLPLKAHDYQQSLSVAIWDRQGGLVTRTGDAPVPPFTGAEGFQTLRLGTPAREWRTFSRWDAARAHKVMVLLSVQERDELADDIAGQIIEPGLWVLPVIALVLALAIRRGLRPLYLLTREVHALDVQQPRPLPPARRHEEFAAIAAAIDTLAERFQAALARERTLAGELAHELRTPLASLQLQARAAREAPEGPQREGALARLEADALRAGEVLNHLLALARADRTVVSEPAQQVELVALAQEVLAQHATAAGRTGHELGLVASGPLYQRGYAVLLQLALRNLVENALAHTPPGALIEVRVDPEARSVLVCDTGGRGGNAPGGVALGLGLGHQVVEKIARLHGARFGPAPPPTGFSTAYLLQFP</sequence>
<protein>
    <recommendedName>
        <fullName evidence="3">histidine kinase</fullName>
        <ecNumber evidence="3">2.7.13.3</ecNumber>
    </recommendedName>
</protein>